<dbReference type="GO" id="GO:0008171">
    <property type="term" value="F:O-methyltransferase activity"/>
    <property type="evidence" value="ECO:0007669"/>
    <property type="project" value="InterPro"/>
</dbReference>
<reference evidence="5" key="1">
    <citation type="journal article" date="2021" name="Nat. Commun.">
        <title>Genetic determinants of endophytism in the Arabidopsis root mycobiome.</title>
        <authorList>
            <person name="Mesny F."/>
            <person name="Miyauchi S."/>
            <person name="Thiergart T."/>
            <person name="Pickel B."/>
            <person name="Atanasova L."/>
            <person name="Karlsson M."/>
            <person name="Huettel B."/>
            <person name="Barry K.W."/>
            <person name="Haridas S."/>
            <person name="Chen C."/>
            <person name="Bauer D."/>
            <person name="Andreopoulos W."/>
            <person name="Pangilinan J."/>
            <person name="LaButti K."/>
            <person name="Riley R."/>
            <person name="Lipzen A."/>
            <person name="Clum A."/>
            <person name="Drula E."/>
            <person name="Henrissat B."/>
            <person name="Kohler A."/>
            <person name="Grigoriev I.V."/>
            <person name="Martin F.M."/>
            <person name="Hacquard S."/>
        </authorList>
    </citation>
    <scope>NUCLEOTIDE SEQUENCE</scope>
    <source>
        <strain evidence="5">MPI-CAGE-CH-0235</strain>
    </source>
</reference>
<dbReference type="InterPro" id="IPR029063">
    <property type="entry name" value="SAM-dependent_MTases_sf"/>
</dbReference>
<dbReference type="PANTHER" id="PTHR43712:SF12">
    <property type="entry name" value="STERIGMATOCYSTIN 8-O-METHYLTRANSFERASE"/>
    <property type="match status" value="1"/>
</dbReference>
<evidence type="ECO:0000256" key="2">
    <source>
        <dbReference type="ARBA" id="ARBA00022679"/>
    </source>
</evidence>
<gene>
    <name evidence="5" type="ORF">B0I35DRAFT_351002</name>
</gene>
<dbReference type="Pfam" id="PF00891">
    <property type="entry name" value="Methyltransf_2"/>
    <property type="match status" value="1"/>
</dbReference>
<dbReference type="InterPro" id="IPR036388">
    <property type="entry name" value="WH-like_DNA-bd_sf"/>
</dbReference>
<name>A0A8K0WSQ5_9HYPO</name>
<keyword evidence="1" id="KW-0489">Methyltransferase</keyword>
<protein>
    <submittedName>
        <fullName evidence="5">O-methyltransferase</fullName>
    </submittedName>
</protein>
<evidence type="ECO:0000256" key="3">
    <source>
        <dbReference type="ARBA" id="ARBA00022691"/>
    </source>
</evidence>
<dbReference type="PANTHER" id="PTHR43712">
    <property type="entry name" value="PUTATIVE (AFU_ORTHOLOGUE AFUA_4G14580)-RELATED"/>
    <property type="match status" value="1"/>
</dbReference>
<dbReference type="AlphaFoldDB" id="A0A8K0WSQ5"/>
<dbReference type="EMBL" id="JAGPNK010000004">
    <property type="protein sequence ID" value="KAH7322472.1"/>
    <property type="molecule type" value="Genomic_DNA"/>
</dbReference>
<comment type="caution">
    <text evidence="5">The sequence shown here is derived from an EMBL/GenBank/DDBJ whole genome shotgun (WGS) entry which is preliminary data.</text>
</comment>
<accession>A0A8K0WSQ5</accession>
<dbReference type="Gene3D" id="1.10.10.10">
    <property type="entry name" value="Winged helix-like DNA-binding domain superfamily/Winged helix DNA-binding domain"/>
    <property type="match status" value="1"/>
</dbReference>
<dbReference type="InterPro" id="IPR001077">
    <property type="entry name" value="COMT_C"/>
</dbReference>
<dbReference type="Proteomes" id="UP000813444">
    <property type="component" value="Unassembled WGS sequence"/>
</dbReference>
<keyword evidence="2" id="KW-0808">Transferase</keyword>
<sequence>MGNRLVELAEAIINNTRAIDAYLGENNLPTPSFDIDGPKNFGIKSEDVEASRIKVIEASIELADLLQGPMSFLRPLESGAPLEAISKWDIAGKIPVGETVSYADLAQQCGVHETDMQRILRYVMVFHRLFNEPQPGYVGHSLASRLLAEEPLLRQGLWLLAEDAYSSSSCVVRALEKFKKGQEPNHTGFQIAHGTELSAYDYMESHPEYARRFGMAQNSYASYSNRPAITESRMTLNGAFDWSSVKSGLVVDIGGSHGADAVHIATHNPELRVLIQDLPTQLEGAETKLPKDLLDNGRVSFMPYNFFTPQTVSADVYLIKQCLHNWPDHYCVNIFKNQVLALKPGAKFVIIDCAAPSPGEMTLLDERTVRAFDILMLAKARGREREEREWLKILKEADPRFDIVSRKRFNTKGDFGPFTGIIEVIFNA</sequence>
<dbReference type="GO" id="GO:0032259">
    <property type="term" value="P:methylation"/>
    <property type="evidence" value="ECO:0007669"/>
    <property type="project" value="UniProtKB-KW"/>
</dbReference>
<organism evidence="5 6">
    <name type="scientific">Stachybotrys elegans</name>
    <dbReference type="NCBI Taxonomy" id="80388"/>
    <lineage>
        <taxon>Eukaryota</taxon>
        <taxon>Fungi</taxon>
        <taxon>Dikarya</taxon>
        <taxon>Ascomycota</taxon>
        <taxon>Pezizomycotina</taxon>
        <taxon>Sordariomycetes</taxon>
        <taxon>Hypocreomycetidae</taxon>
        <taxon>Hypocreales</taxon>
        <taxon>Stachybotryaceae</taxon>
        <taxon>Stachybotrys</taxon>
    </lineage>
</organism>
<evidence type="ECO:0000313" key="6">
    <source>
        <dbReference type="Proteomes" id="UP000813444"/>
    </source>
</evidence>
<keyword evidence="3" id="KW-0949">S-adenosyl-L-methionine</keyword>
<dbReference type="InterPro" id="IPR016461">
    <property type="entry name" value="COMT-like"/>
</dbReference>
<evidence type="ECO:0000259" key="4">
    <source>
        <dbReference type="Pfam" id="PF00891"/>
    </source>
</evidence>
<dbReference type="Gene3D" id="3.40.50.150">
    <property type="entry name" value="Vaccinia Virus protein VP39"/>
    <property type="match status" value="1"/>
</dbReference>
<evidence type="ECO:0000313" key="5">
    <source>
        <dbReference type="EMBL" id="KAH7322472.1"/>
    </source>
</evidence>
<keyword evidence="6" id="KW-1185">Reference proteome</keyword>
<dbReference type="PROSITE" id="PS51683">
    <property type="entry name" value="SAM_OMT_II"/>
    <property type="match status" value="1"/>
</dbReference>
<dbReference type="SUPFAM" id="SSF53335">
    <property type="entry name" value="S-adenosyl-L-methionine-dependent methyltransferases"/>
    <property type="match status" value="1"/>
</dbReference>
<evidence type="ECO:0000256" key="1">
    <source>
        <dbReference type="ARBA" id="ARBA00022603"/>
    </source>
</evidence>
<proteinExistence type="predicted"/>
<feature type="domain" description="O-methyltransferase C-terminal" evidence="4">
    <location>
        <begin position="186"/>
        <end position="397"/>
    </location>
</feature>
<dbReference type="OrthoDB" id="1606438at2759"/>